<evidence type="ECO:0000313" key="3">
    <source>
        <dbReference type="Proteomes" id="UP000521313"/>
    </source>
</evidence>
<reference evidence="2 3" key="1">
    <citation type="submission" date="2020-08" db="EMBL/GenBank/DDBJ databases">
        <title>Genomic Encyclopedia of Type Strains, Phase IV (KMG-IV): sequencing the most valuable type-strain genomes for metagenomic binning, comparative biology and taxonomic classification.</title>
        <authorList>
            <person name="Goeker M."/>
        </authorList>
    </citation>
    <scope>NUCLEOTIDE SEQUENCE [LARGE SCALE GENOMIC DNA]</scope>
    <source>
        <strain evidence="2 3">DSM 26963</strain>
    </source>
</reference>
<gene>
    <name evidence="2" type="ORF">HNQ43_001715</name>
</gene>
<sequence>MQITQSCAKCLYDKQKRNVQDEQYLQEIRAIIDGCDDHASAPYLVYLFNQVYEKHFGKLVSYKEIKKKYNDLVLSMEDVLKVRIEQASDPLITAFAFARVGNFIDFGAMDHVDEEMFVSLFEKEQLSQSDQKVMKSFLNQCERAKTFLLITDNCGEIVVDKLFLEQLHQRFPNLEINILVRGKEVLNDATQDDAEYVGISQYGKICTNGYPIAGTIYDMLPEETKEIFEKSDVILAKGQGNYESLSKQGRHIFYSFLCKCDLFTERFQVPKYSGIFVEEKN</sequence>
<evidence type="ECO:0000313" key="2">
    <source>
        <dbReference type="EMBL" id="MBB5185640.1"/>
    </source>
</evidence>
<dbReference type="AlphaFoldDB" id="A0A7W8D1R2"/>
<evidence type="ECO:0000259" key="1">
    <source>
        <dbReference type="Pfam" id="PF01937"/>
    </source>
</evidence>
<comment type="caution">
    <text evidence="2">The sequence shown here is derived from an EMBL/GenBank/DDBJ whole genome shotgun (WGS) entry which is preliminary data.</text>
</comment>
<dbReference type="SUPFAM" id="SSF111321">
    <property type="entry name" value="AF1104-like"/>
    <property type="match status" value="1"/>
</dbReference>
<dbReference type="Pfam" id="PF01937">
    <property type="entry name" value="ARMT1-like_dom"/>
    <property type="match status" value="1"/>
</dbReference>
<dbReference type="Gene3D" id="1.10.285.20">
    <property type="entry name" value="Uncharacterised protein PF01937, DUF89, domain 2"/>
    <property type="match status" value="1"/>
</dbReference>
<dbReference type="InterPro" id="IPR002791">
    <property type="entry name" value="ARMT1-like_metal-bd"/>
</dbReference>
<dbReference type="Gene3D" id="3.40.50.10880">
    <property type="entry name" value="Uncharacterised protein PF01937, DUF89, domain 3"/>
    <property type="match status" value="1"/>
</dbReference>
<proteinExistence type="predicted"/>
<dbReference type="Proteomes" id="UP000521313">
    <property type="component" value="Unassembled WGS sequence"/>
</dbReference>
<dbReference type="InterPro" id="IPR036075">
    <property type="entry name" value="ARMT-1-like_metal-bd_sf"/>
</dbReference>
<organism evidence="2 3">
    <name type="scientific">Faecalicoccus acidiformans</name>
    <dbReference type="NCBI Taxonomy" id="915173"/>
    <lineage>
        <taxon>Bacteria</taxon>
        <taxon>Bacillati</taxon>
        <taxon>Bacillota</taxon>
        <taxon>Erysipelotrichia</taxon>
        <taxon>Erysipelotrichales</taxon>
        <taxon>Erysipelotrichaceae</taxon>
        <taxon>Faecalicoccus</taxon>
    </lineage>
</organism>
<feature type="domain" description="Damage-control phosphatase ARMT1-like metal-binding" evidence="1">
    <location>
        <begin position="6"/>
        <end position="272"/>
    </location>
</feature>
<protein>
    <recommendedName>
        <fullName evidence="1">Damage-control phosphatase ARMT1-like metal-binding domain-containing protein</fullName>
    </recommendedName>
</protein>
<name>A0A7W8D1R2_9FIRM</name>
<dbReference type="EMBL" id="JACHHD010000020">
    <property type="protein sequence ID" value="MBB5185640.1"/>
    <property type="molecule type" value="Genomic_DNA"/>
</dbReference>
<dbReference type="PIRSF" id="PIRSF006593">
    <property type="entry name" value="UCP006593"/>
    <property type="match status" value="1"/>
</dbReference>
<dbReference type="RefSeq" id="WP_183376796.1">
    <property type="nucleotide sequence ID" value="NZ_JACHHD010000020.1"/>
</dbReference>
<accession>A0A7W8D1R2</accession>
<dbReference type="InterPro" id="IPR014444">
    <property type="entry name" value="PH1575-like"/>
</dbReference>